<keyword evidence="9" id="KW-0233">DNA recombination</keyword>
<keyword evidence="3" id="KW-0255">Endonuclease</keyword>
<organism evidence="13 14">
    <name type="scientific">Trichogramma brassicae</name>
    <dbReference type="NCBI Taxonomy" id="86971"/>
    <lineage>
        <taxon>Eukaryota</taxon>
        <taxon>Metazoa</taxon>
        <taxon>Ecdysozoa</taxon>
        <taxon>Arthropoda</taxon>
        <taxon>Hexapoda</taxon>
        <taxon>Insecta</taxon>
        <taxon>Pterygota</taxon>
        <taxon>Neoptera</taxon>
        <taxon>Endopterygota</taxon>
        <taxon>Hymenoptera</taxon>
        <taxon>Apocrita</taxon>
        <taxon>Proctotrupomorpha</taxon>
        <taxon>Chalcidoidea</taxon>
        <taxon>Trichogrammatidae</taxon>
        <taxon>Trichogramma</taxon>
    </lineage>
</organism>
<dbReference type="Pfam" id="PF07727">
    <property type="entry name" value="RVT_2"/>
    <property type="match status" value="1"/>
</dbReference>
<dbReference type="InterPro" id="IPR013103">
    <property type="entry name" value="RVT_2"/>
</dbReference>
<dbReference type="InterPro" id="IPR012337">
    <property type="entry name" value="RNaseH-like_sf"/>
</dbReference>
<sequence length="343" mass="39522">MGREYCNQEMRRMLEEKGIQLEATAPYTPEQNGQAERDNRTIVEMARSMMIRSGVPDFLWAEAVNASVYILNRLPTSKENNSTPFEAWWRKKPDLSHMKVFGTLAYAHIPKQFRKKFDGASEKTWLVGYEGDSSNYRLYKPSSRRVIVSRNVTFDERIFYRSAGKAVDPEMLLPVPADFFYQERATGESRHIAHKLSPNDDIATQTTAEAQPPAAARDENPDDNLRKRKPEENPHSHVSLRDRSLIKKIRRFPDDEICIATTTVIEPCTYEEAISGPDAGEWQDAIDEELRSLEKNCTWTLVPKPEDRKVIDSKWVFRVQEAKAGKPKRFKARLCARGFRQGH</sequence>
<evidence type="ECO:0000256" key="4">
    <source>
        <dbReference type="ARBA" id="ARBA00022801"/>
    </source>
</evidence>
<keyword evidence="1" id="KW-0540">Nuclease</keyword>
<dbReference type="GO" id="GO:0003676">
    <property type="term" value="F:nucleic acid binding"/>
    <property type="evidence" value="ECO:0007669"/>
    <property type="project" value="InterPro"/>
</dbReference>
<evidence type="ECO:0000313" key="13">
    <source>
        <dbReference type="EMBL" id="CAB0040793.1"/>
    </source>
</evidence>
<reference evidence="13 14" key="1">
    <citation type="submission" date="2020-02" db="EMBL/GenBank/DDBJ databases">
        <authorList>
            <person name="Ferguson B K."/>
        </authorList>
    </citation>
    <scope>NUCLEOTIDE SEQUENCE [LARGE SCALE GENOMIC DNA]</scope>
</reference>
<dbReference type="SUPFAM" id="SSF53098">
    <property type="entry name" value="Ribonuclease H-like"/>
    <property type="match status" value="1"/>
</dbReference>
<dbReference type="InterPro" id="IPR039537">
    <property type="entry name" value="Retrotran_Ty1/copia-like"/>
</dbReference>
<keyword evidence="14" id="KW-1185">Reference proteome</keyword>
<dbReference type="GO" id="GO:0016787">
    <property type="term" value="F:hydrolase activity"/>
    <property type="evidence" value="ECO:0007669"/>
    <property type="project" value="UniProtKB-KW"/>
</dbReference>
<feature type="domain" description="Integrase catalytic" evidence="12">
    <location>
        <begin position="1"/>
        <end position="92"/>
    </location>
</feature>
<evidence type="ECO:0000256" key="3">
    <source>
        <dbReference type="ARBA" id="ARBA00022759"/>
    </source>
</evidence>
<gene>
    <name evidence="13" type="ORF">TBRA_LOCUS12487</name>
</gene>
<keyword evidence="8" id="KW-0239">DNA-directed DNA polymerase</keyword>
<feature type="compositionally biased region" description="Basic and acidic residues" evidence="11">
    <location>
        <begin position="216"/>
        <end position="240"/>
    </location>
</feature>
<evidence type="ECO:0000313" key="14">
    <source>
        <dbReference type="Proteomes" id="UP000479190"/>
    </source>
</evidence>
<dbReference type="OrthoDB" id="7614983at2759"/>
<evidence type="ECO:0000256" key="5">
    <source>
        <dbReference type="ARBA" id="ARBA00022842"/>
    </source>
</evidence>
<dbReference type="PANTHER" id="PTHR42648:SF11">
    <property type="entry name" value="TRANSPOSON TY4-P GAG-POL POLYPROTEIN"/>
    <property type="match status" value="1"/>
</dbReference>
<dbReference type="Pfam" id="PF25597">
    <property type="entry name" value="SH3_retrovirus"/>
    <property type="match status" value="1"/>
</dbReference>
<dbReference type="PANTHER" id="PTHR42648">
    <property type="entry name" value="TRANSPOSASE, PUTATIVE-RELATED"/>
    <property type="match status" value="1"/>
</dbReference>
<dbReference type="InterPro" id="IPR001584">
    <property type="entry name" value="Integrase_cat-core"/>
</dbReference>
<evidence type="ECO:0000256" key="6">
    <source>
        <dbReference type="ARBA" id="ARBA00022908"/>
    </source>
</evidence>
<evidence type="ECO:0000256" key="2">
    <source>
        <dbReference type="ARBA" id="ARBA00022723"/>
    </source>
</evidence>
<dbReference type="InterPro" id="IPR036397">
    <property type="entry name" value="RNaseH_sf"/>
</dbReference>
<dbReference type="EMBL" id="CADCXV010001052">
    <property type="protein sequence ID" value="CAB0040793.1"/>
    <property type="molecule type" value="Genomic_DNA"/>
</dbReference>
<keyword evidence="8" id="KW-0548">Nucleotidyltransferase</keyword>
<keyword evidence="8" id="KW-0808">Transferase</keyword>
<dbReference type="GO" id="GO:0004519">
    <property type="term" value="F:endonuclease activity"/>
    <property type="evidence" value="ECO:0007669"/>
    <property type="project" value="UniProtKB-KW"/>
</dbReference>
<evidence type="ECO:0000259" key="12">
    <source>
        <dbReference type="PROSITE" id="PS50994"/>
    </source>
</evidence>
<keyword evidence="4" id="KW-0378">Hydrolase</keyword>
<dbReference type="Proteomes" id="UP000479190">
    <property type="component" value="Unassembled WGS sequence"/>
</dbReference>
<evidence type="ECO:0000256" key="8">
    <source>
        <dbReference type="ARBA" id="ARBA00022932"/>
    </source>
</evidence>
<keyword evidence="6" id="KW-0229">DNA integration</keyword>
<dbReference type="GO" id="GO:0015074">
    <property type="term" value="P:DNA integration"/>
    <property type="evidence" value="ECO:0007669"/>
    <property type="project" value="UniProtKB-KW"/>
</dbReference>
<evidence type="ECO:0000256" key="11">
    <source>
        <dbReference type="SAM" id="MobiDB-lite"/>
    </source>
</evidence>
<dbReference type="AlphaFoldDB" id="A0A6H5IXS3"/>
<evidence type="ECO:0000256" key="7">
    <source>
        <dbReference type="ARBA" id="ARBA00022918"/>
    </source>
</evidence>
<evidence type="ECO:0000256" key="9">
    <source>
        <dbReference type="ARBA" id="ARBA00023172"/>
    </source>
</evidence>
<proteinExistence type="predicted"/>
<keyword evidence="5" id="KW-0460">Magnesium</keyword>
<accession>A0A6H5IXS3</accession>
<keyword evidence="2" id="KW-0479">Metal-binding</keyword>
<dbReference type="PROSITE" id="PS50994">
    <property type="entry name" value="INTEGRASE"/>
    <property type="match status" value="1"/>
</dbReference>
<name>A0A6H5IXS3_9HYME</name>
<dbReference type="GO" id="GO:0046872">
    <property type="term" value="F:metal ion binding"/>
    <property type="evidence" value="ECO:0007669"/>
    <property type="project" value="UniProtKB-KW"/>
</dbReference>
<evidence type="ECO:0000256" key="1">
    <source>
        <dbReference type="ARBA" id="ARBA00022722"/>
    </source>
</evidence>
<feature type="region of interest" description="Disordered" evidence="11">
    <location>
        <begin position="205"/>
        <end position="240"/>
    </location>
</feature>
<dbReference type="Gene3D" id="3.30.420.10">
    <property type="entry name" value="Ribonuclease H-like superfamily/Ribonuclease H"/>
    <property type="match status" value="1"/>
</dbReference>
<dbReference type="InterPro" id="IPR057670">
    <property type="entry name" value="SH3_retrovirus"/>
</dbReference>
<dbReference type="GO" id="GO:0003964">
    <property type="term" value="F:RNA-directed DNA polymerase activity"/>
    <property type="evidence" value="ECO:0007669"/>
    <property type="project" value="UniProtKB-KW"/>
</dbReference>
<evidence type="ECO:0000256" key="10">
    <source>
        <dbReference type="ARBA" id="ARBA00023268"/>
    </source>
</evidence>
<protein>
    <recommendedName>
        <fullName evidence="12">Integrase catalytic domain-containing protein</fullName>
    </recommendedName>
</protein>
<keyword evidence="7" id="KW-0695">RNA-directed DNA polymerase</keyword>
<keyword evidence="10" id="KW-0511">Multifunctional enzyme</keyword>
<feature type="compositionally biased region" description="Low complexity" evidence="11">
    <location>
        <begin position="205"/>
        <end position="215"/>
    </location>
</feature>
<dbReference type="GO" id="GO:0006310">
    <property type="term" value="P:DNA recombination"/>
    <property type="evidence" value="ECO:0007669"/>
    <property type="project" value="UniProtKB-KW"/>
</dbReference>
<dbReference type="GO" id="GO:0003887">
    <property type="term" value="F:DNA-directed DNA polymerase activity"/>
    <property type="evidence" value="ECO:0007669"/>
    <property type="project" value="UniProtKB-KW"/>
</dbReference>